<keyword evidence="3" id="KW-1185">Reference proteome</keyword>
<comment type="caution">
    <text evidence="2">The sequence shown here is derived from an EMBL/GenBank/DDBJ whole genome shotgun (WGS) entry which is preliminary data.</text>
</comment>
<feature type="compositionally biased region" description="Low complexity" evidence="1">
    <location>
        <begin position="51"/>
        <end position="64"/>
    </location>
</feature>
<protein>
    <submittedName>
        <fullName evidence="2">Uncharacterized protein</fullName>
    </submittedName>
</protein>
<dbReference type="Proteomes" id="UP001501285">
    <property type="component" value="Unassembled WGS sequence"/>
</dbReference>
<proteinExistence type="predicted"/>
<gene>
    <name evidence="2" type="ORF">GCM10009740_26920</name>
</gene>
<evidence type="ECO:0000256" key="1">
    <source>
        <dbReference type="SAM" id="MobiDB-lite"/>
    </source>
</evidence>
<dbReference type="RefSeq" id="WP_343992145.1">
    <property type="nucleotide sequence ID" value="NZ_BAAANB010000021.1"/>
</dbReference>
<reference evidence="2 3" key="1">
    <citation type="journal article" date="2019" name="Int. J. Syst. Evol. Microbiol.">
        <title>The Global Catalogue of Microorganisms (GCM) 10K type strain sequencing project: providing services to taxonomists for standard genome sequencing and annotation.</title>
        <authorList>
            <consortium name="The Broad Institute Genomics Platform"/>
            <consortium name="The Broad Institute Genome Sequencing Center for Infectious Disease"/>
            <person name="Wu L."/>
            <person name="Ma J."/>
        </authorList>
    </citation>
    <scope>NUCLEOTIDE SEQUENCE [LARGE SCALE GENOMIC DNA]</scope>
    <source>
        <strain evidence="2 3">JCM 14283</strain>
    </source>
</reference>
<feature type="region of interest" description="Disordered" evidence="1">
    <location>
        <begin position="39"/>
        <end position="78"/>
    </location>
</feature>
<sequence>MTFSSPGDPASTSALGGALLSQAGRLADLVLDLDASASRASRAGARRGRADAGPPGTTDTAGGDRTARVGSPGPTRREEELLTRAATELDRVGSLLQAWTTTAVESAARLRALEPALARVDLVVDGHLVVERSGPSRVQPAQRLAERERLQELLNRVTAARSRELARLGRELEQSGTTLAALSVRARSGT</sequence>
<evidence type="ECO:0000313" key="2">
    <source>
        <dbReference type="EMBL" id="GAA2034856.1"/>
    </source>
</evidence>
<evidence type="ECO:0000313" key="3">
    <source>
        <dbReference type="Proteomes" id="UP001501285"/>
    </source>
</evidence>
<name>A0ABN2UEA2_9MICO</name>
<accession>A0ABN2UEA2</accession>
<organism evidence="2 3">
    <name type="scientific">Terrabacter terrae</name>
    <dbReference type="NCBI Taxonomy" id="318434"/>
    <lineage>
        <taxon>Bacteria</taxon>
        <taxon>Bacillati</taxon>
        <taxon>Actinomycetota</taxon>
        <taxon>Actinomycetes</taxon>
        <taxon>Micrococcales</taxon>
        <taxon>Intrasporangiaceae</taxon>
        <taxon>Terrabacter</taxon>
    </lineage>
</organism>
<dbReference type="EMBL" id="BAAANB010000021">
    <property type="protein sequence ID" value="GAA2034856.1"/>
    <property type="molecule type" value="Genomic_DNA"/>
</dbReference>